<evidence type="ECO:0000313" key="2">
    <source>
        <dbReference type="Proteomes" id="UP000001542"/>
    </source>
</evidence>
<dbReference type="EMBL" id="DS113378">
    <property type="protein sequence ID" value="EAY08442.1"/>
    <property type="molecule type" value="Genomic_DNA"/>
</dbReference>
<reference evidence="1" key="2">
    <citation type="journal article" date="2007" name="Science">
        <title>Draft genome sequence of the sexually transmitted pathogen Trichomonas vaginalis.</title>
        <authorList>
            <person name="Carlton J.M."/>
            <person name="Hirt R.P."/>
            <person name="Silva J.C."/>
            <person name="Delcher A.L."/>
            <person name="Schatz M."/>
            <person name="Zhao Q."/>
            <person name="Wortman J.R."/>
            <person name="Bidwell S.L."/>
            <person name="Alsmark U.C.M."/>
            <person name="Besteiro S."/>
            <person name="Sicheritz-Ponten T."/>
            <person name="Noel C.J."/>
            <person name="Dacks J.B."/>
            <person name="Foster P.G."/>
            <person name="Simillion C."/>
            <person name="Van de Peer Y."/>
            <person name="Miranda-Saavedra D."/>
            <person name="Barton G.J."/>
            <person name="Westrop G.D."/>
            <person name="Mueller S."/>
            <person name="Dessi D."/>
            <person name="Fiori P.L."/>
            <person name="Ren Q."/>
            <person name="Paulsen I."/>
            <person name="Zhang H."/>
            <person name="Bastida-Corcuera F.D."/>
            <person name="Simoes-Barbosa A."/>
            <person name="Brown M.T."/>
            <person name="Hayes R.D."/>
            <person name="Mukherjee M."/>
            <person name="Okumura C.Y."/>
            <person name="Schneider R."/>
            <person name="Smith A.J."/>
            <person name="Vanacova S."/>
            <person name="Villalvazo M."/>
            <person name="Haas B.J."/>
            <person name="Pertea M."/>
            <person name="Feldblyum T.V."/>
            <person name="Utterback T.R."/>
            <person name="Shu C.L."/>
            <person name="Osoegawa K."/>
            <person name="de Jong P.J."/>
            <person name="Hrdy I."/>
            <person name="Horvathova L."/>
            <person name="Zubacova Z."/>
            <person name="Dolezal P."/>
            <person name="Malik S.B."/>
            <person name="Logsdon J.M. Jr."/>
            <person name="Henze K."/>
            <person name="Gupta A."/>
            <person name="Wang C.C."/>
            <person name="Dunne R.L."/>
            <person name="Upcroft J.A."/>
            <person name="Upcroft P."/>
            <person name="White O."/>
            <person name="Salzberg S.L."/>
            <person name="Tang P."/>
            <person name="Chiu C.-H."/>
            <person name="Lee Y.-S."/>
            <person name="Embley T.M."/>
            <person name="Coombs G.H."/>
            <person name="Mottram J.C."/>
            <person name="Tachezy J."/>
            <person name="Fraser-Liggett C.M."/>
            <person name="Johnson P.J."/>
        </authorList>
    </citation>
    <scope>NUCLEOTIDE SEQUENCE [LARGE SCALE GENOMIC DNA]</scope>
    <source>
        <strain evidence="1">G3</strain>
    </source>
</reference>
<dbReference type="InParanoid" id="A2EFY6"/>
<dbReference type="OrthoDB" id="10263741at2759"/>
<sequence length="358" mass="41038">MLSQILEPLEEDLAFQNQAIKNRFDVLKDSCEIAAYQLNFLSFIKRRLYNEQQSFALGDRLNANPIKAIISIRLEQCVENIFRFLFTIYEDTTPYIISQYFDKIIFEINGIHKEWTRNADTLETDSIEIVLPNDISFHLEVSIILYPDFPVTYYQVPENLFPIVKMHQATLASVIRAVSSYALENDLIKDGVLHCDKGLGIKIDLNEIPLSQVALHIRSTLVPIQPMNLNVHLTPEISNHNFKVTLPNFSLIPRYVEDFHIEDIKTGVLQFAAQKELVESIAAVARNPIEAIEAEISGHCTQCELSDESNDNGPKVSISPANPARRSSVYYWQQWTSDHIARFLEENKMIHARYVKGK</sequence>
<gene>
    <name evidence="1" type="ORF">TVAG_355010</name>
</gene>
<organism evidence="1 2">
    <name type="scientific">Trichomonas vaginalis (strain ATCC PRA-98 / G3)</name>
    <dbReference type="NCBI Taxonomy" id="412133"/>
    <lineage>
        <taxon>Eukaryota</taxon>
        <taxon>Metamonada</taxon>
        <taxon>Parabasalia</taxon>
        <taxon>Trichomonadida</taxon>
        <taxon>Trichomonadidae</taxon>
        <taxon>Trichomonas</taxon>
    </lineage>
</organism>
<dbReference type="KEGG" id="tva:4766341"/>
<dbReference type="InterPro" id="IPR036885">
    <property type="entry name" value="SWIB_MDM2_dom_sf"/>
</dbReference>
<dbReference type="SUPFAM" id="SSF47592">
    <property type="entry name" value="SWIB/MDM2 domain"/>
    <property type="match status" value="1"/>
</dbReference>
<dbReference type="VEuPathDB" id="TrichDB:TVAGG3_0515970"/>
<dbReference type="AlphaFoldDB" id="A2EFY6"/>
<evidence type="ECO:0000313" key="1">
    <source>
        <dbReference type="EMBL" id="EAY08442.1"/>
    </source>
</evidence>
<accession>A2EFY6</accession>
<reference evidence="1" key="1">
    <citation type="submission" date="2006-10" db="EMBL/GenBank/DDBJ databases">
        <authorList>
            <person name="Amadeo P."/>
            <person name="Zhao Q."/>
            <person name="Wortman J."/>
            <person name="Fraser-Liggett C."/>
            <person name="Carlton J."/>
        </authorList>
    </citation>
    <scope>NUCLEOTIDE SEQUENCE</scope>
    <source>
        <strain evidence="1">G3</strain>
    </source>
</reference>
<name>A2EFY6_TRIV3</name>
<keyword evidence="2" id="KW-1185">Reference proteome</keyword>
<dbReference type="RefSeq" id="XP_001320665.1">
    <property type="nucleotide sequence ID" value="XM_001320630.1"/>
</dbReference>
<proteinExistence type="predicted"/>
<dbReference type="VEuPathDB" id="TrichDB:TVAG_355010"/>
<protein>
    <submittedName>
        <fullName evidence="1">Uncharacterized protein</fullName>
    </submittedName>
</protein>
<dbReference type="Proteomes" id="UP000001542">
    <property type="component" value="Unassembled WGS sequence"/>
</dbReference>